<evidence type="ECO:0000256" key="10">
    <source>
        <dbReference type="RuleBase" id="RU079119"/>
    </source>
</evidence>
<evidence type="ECO:0000256" key="6">
    <source>
        <dbReference type="ARBA" id="ARBA00023139"/>
    </source>
</evidence>
<keyword evidence="2 10" id="KW-0808">Transferase</keyword>
<keyword evidence="5 10" id="KW-0472">Membrane</keyword>
<reference evidence="12" key="1">
    <citation type="journal article" date="2020" name="Stud. Mycol.">
        <title>101 Dothideomycetes genomes: a test case for predicting lifestyles and emergence of pathogens.</title>
        <authorList>
            <person name="Haridas S."/>
            <person name="Albert R."/>
            <person name="Binder M."/>
            <person name="Bloem J."/>
            <person name="Labutti K."/>
            <person name="Salamov A."/>
            <person name="Andreopoulos B."/>
            <person name="Baker S."/>
            <person name="Barry K."/>
            <person name="Bills G."/>
            <person name="Bluhm B."/>
            <person name="Cannon C."/>
            <person name="Castanera R."/>
            <person name="Culley D."/>
            <person name="Daum C."/>
            <person name="Ezra D."/>
            <person name="Gonzalez J."/>
            <person name="Henrissat B."/>
            <person name="Kuo A."/>
            <person name="Liang C."/>
            <person name="Lipzen A."/>
            <person name="Lutzoni F."/>
            <person name="Magnuson J."/>
            <person name="Mondo S."/>
            <person name="Nolan M."/>
            <person name="Ohm R."/>
            <person name="Pangilinan J."/>
            <person name="Park H.-J."/>
            <person name="Ramirez L."/>
            <person name="Alfaro M."/>
            <person name="Sun H."/>
            <person name="Tritt A."/>
            <person name="Yoshinaga Y."/>
            <person name="Zwiers L.-H."/>
            <person name="Turgeon B."/>
            <person name="Goodwin S."/>
            <person name="Spatafora J."/>
            <person name="Crous P."/>
            <person name="Grigoriev I."/>
        </authorList>
    </citation>
    <scope>NUCLEOTIDE SEQUENCE</scope>
    <source>
        <strain evidence="12">ATCC 36951</strain>
    </source>
</reference>
<dbReference type="Pfam" id="PF01529">
    <property type="entry name" value="DHHC"/>
    <property type="match status" value="1"/>
</dbReference>
<dbReference type="GeneID" id="54557126"/>
<feature type="transmembrane region" description="Helical" evidence="10">
    <location>
        <begin position="257"/>
        <end position="285"/>
    </location>
</feature>
<feature type="transmembrane region" description="Helical" evidence="10">
    <location>
        <begin position="200"/>
        <end position="223"/>
    </location>
</feature>
<feature type="transmembrane region" description="Helical" evidence="10">
    <location>
        <begin position="72"/>
        <end position="95"/>
    </location>
</feature>
<comment type="similarity">
    <text evidence="10">Belongs to the DHHC palmitoyltransferase family.</text>
</comment>
<dbReference type="PANTHER" id="PTHR22883">
    <property type="entry name" value="ZINC FINGER DHHC DOMAIN CONTAINING PROTEIN"/>
    <property type="match status" value="1"/>
</dbReference>
<evidence type="ECO:0000313" key="13">
    <source>
        <dbReference type="Proteomes" id="UP000799537"/>
    </source>
</evidence>
<comment type="catalytic activity">
    <reaction evidence="9 10">
        <text>L-cysteinyl-[protein] + hexadecanoyl-CoA = S-hexadecanoyl-L-cysteinyl-[protein] + CoA</text>
        <dbReference type="Rhea" id="RHEA:36683"/>
        <dbReference type="Rhea" id="RHEA-COMP:10131"/>
        <dbReference type="Rhea" id="RHEA-COMP:11032"/>
        <dbReference type="ChEBI" id="CHEBI:29950"/>
        <dbReference type="ChEBI" id="CHEBI:57287"/>
        <dbReference type="ChEBI" id="CHEBI:57379"/>
        <dbReference type="ChEBI" id="CHEBI:74151"/>
        <dbReference type="EC" id="2.3.1.225"/>
    </reaction>
</comment>
<dbReference type="GO" id="GO:0006612">
    <property type="term" value="P:protein targeting to membrane"/>
    <property type="evidence" value="ECO:0007669"/>
    <property type="project" value="TreeGrafter"/>
</dbReference>
<proteinExistence type="inferred from homology"/>
<evidence type="ECO:0000256" key="1">
    <source>
        <dbReference type="ARBA" id="ARBA00004141"/>
    </source>
</evidence>
<feature type="transmembrane region" description="Helical" evidence="10">
    <location>
        <begin position="6"/>
        <end position="29"/>
    </location>
</feature>
<feature type="transmembrane region" description="Helical" evidence="10">
    <location>
        <begin position="107"/>
        <end position="126"/>
    </location>
</feature>
<dbReference type="EC" id="2.3.1.225" evidence="10"/>
<evidence type="ECO:0000256" key="4">
    <source>
        <dbReference type="ARBA" id="ARBA00022989"/>
    </source>
</evidence>
<dbReference type="PANTHER" id="PTHR22883:SF480">
    <property type="entry name" value="PALMITOYLTRANSFERASE SWF1"/>
    <property type="match status" value="1"/>
</dbReference>
<dbReference type="GO" id="GO:0016020">
    <property type="term" value="C:membrane"/>
    <property type="evidence" value="ECO:0007669"/>
    <property type="project" value="UniProtKB-SubCell"/>
</dbReference>
<dbReference type="GO" id="GO:0005794">
    <property type="term" value="C:Golgi apparatus"/>
    <property type="evidence" value="ECO:0007669"/>
    <property type="project" value="TreeGrafter"/>
</dbReference>
<evidence type="ECO:0000256" key="2">
    <source>
        <dbReference type="ARBA" id="ARBA00022679"/>
    </source>
</evidence>
<dbReference type="InterPro" id="IPR039859">
    <property type="entry name" value="PFA4/ZDH16/20/ERF2-like"/>
</dbReference>
<keyword evidence="13" id="KW-1185">Reference proteome</keyword>
<comment type="subcellular location">
    <subcellularLocation>
        <location evidence="1">Membrane</location>
        <topology evidence="1">Multi-pass membrane protein</topology>
    </subcellularLocation>
</comment>
<sequence>MEILYKVTSGILVVSLITFVALFGQLPALRKTPIGWLRRILCLHAPNVLKRVDNHVTGGHVTRRSQRLGQYLFYEQNPVVLVLFLIVLTGSTTLFLRNTVHRLPAGLLLPVPPIVAMPYIFTYLCVTSRSHYITPINHKTRMAEYPYDHILYRPRIGCRTCRIVKPARSKHCSLCGVCIAQCDHHCPWINNCVGRGNYRYFLALLLTLGIIQIYGAYLSWYLLRSHFKVDTSIPFFSFDRLEDFSNALLITINKGGISVAGVGLLAATTTVLPLGLLAYHFYLIWAGMTTNESQKWSDWREDIWDGYVFKAQRSELNRHHSGRRYDDPRGDNPALDGFVDDEEDQFYVEWPINSDQVLVKTNDGKPPAGQESLWTRVDSMTEVDNIYDLGGWENFKEVLRGR</sequence>
<evidence type="ECO:0000256" key="7">
    <source>
        <dbReference type="ARBA" id="ARBA00023288"/>
    </source>
</evidence>
<feature type="domain" description="Palmitoyltransferase DHHC" evidence="11">
    <location>
        <begin position="158"/>
        <end position="296"/>
    </location>
</feature>
<evidence type="ECO:0000256" key="8">
    <source>
        <dbReference type="ARBA" id="ARBA00023315"/>
    </source>
</evidence>
<comment type="domain">
    <text evidence="10">The DHHC domain is required for palmitoyltransferase activity.</text>
</comment>
<evidence type="ECO:0000256" key="9">
    <source>
        <dbReference type="ARBA" id="ARBA00048048"/>
    </source>
</evidence>
<gene>
    <name evidence="12" type="ORF">M409DRAFT_16988</name>
</gene>
<keyword evidence="7" id="KW-0449">Lipoprotein</keyword>
<name>A0A6A6D3L3_ZASCE</name>
<dbReference type="EMBL" id="ML993580">
    <property type="protein sequence ID" value="KAF2173038.1"/>
    <property type="molecule type" value="Genomic_DNA"/>
</dbReference>
<dbReference type="AlphaFoldDB" id="A0A6A6D3L3"/>
<dbReference type="Proteomes" id="UP000799537">
    <property type="component" value="Unassembled WGS sequence"/>
</dbReference>
<dbReference type="GO" id="GO:0019706">
    <property type="term" value="F:protein-cysteine S-palmitoyltransferase activity"/>
    <property type="evidence" value="ECO:0007669"/>
    <property type="project" value="UniProtKB-EC"/>
</dbReference>
<evidence type="ECO:0000313" key="12">
    <source>
        <dbReference type="EMBL" id="KAF2173038.1"/>
    </source>
</evidence>
<dbReference type="InterPro" id="IPR001594">
    <property type="entry name" value="Palmitoyltrfase_DHHC"/>
</dbReference>
<keyword evidence="8 10" id="KW-0012">Acyltransferase</keyword>
<organism evidence="12 13">
    <name type="scientific">Zasmidium cellare ATCC 36951</name>
    <dbReference type="NCBI Taxonomy" id="1080233"/>
    <lineage>
        <taxon>Eukaryota</taxon>
        <taxon>Fungi</taxon>
        <taxon>Dikarya</taxon>
        <taxon>Ascomycota</taxon>
        <taxon>Pezizomycotina</taxon>
        <taxon>Dothideomycetes</taxon>
        <taxon>Dothideomycetidae</taxon>
        <taxon>Mycosphaerellales</taxon>
        <taxon>Mycosphaerellaceae</taxon>
        <taxon>Zasmidium</taxon>
    </lineage>
</organism>
<dbReference type="PROSITE" id="PS50216">
    <property type="entry name" value="DHHC"/>
    <property type="match status" value="1"/>
</dbReference>
<evidence type="ECO:0000259" key="11">
    <source>
        <dbReference type="Pfam" id="PF01529"/>
    </source>
</evidence>
<protein>
    <recommendedName>
        <fullName evidence="10">Palmitoyltransferase</fullName>
        <ecNumber evidence="10">2.3.1.225</ecNumber>
    </recommendedName>
</protein>
<keyword evidence="3 10" id="KW-0812">Transmembrane</keyword>
<evidence type="ECO:0000256" key="5">
    <source>
        <dbReference type="ARBA" id="ARBA00023136"/>
    </source>
</evidence>
<dbReference type="RefSeq" id="XP_033673927.1">
    <property type="nucleotide sequence ID" value="XM_033803854.1"/>
</dbReference>
<keyword evidence="4 10" id="KW-1133">Transmembrane helix</keyword>
<dbReference type="GO" id="GO:0005783">
    <property type="term" value="C:endoplasmic reticulum"/>
    <property type="evidence" value="ECO:0007669"/>
    <property type="project" value="TreeGrafter"/>
</dbReference>
<dbReference type="OrthoDB" id="9909019at2759"/>
<keyword evidence="6" id="KW-0564">Palmitate</keyword>
<accession>A0A6A6D3L3</accession>
<evidence type="ECO:0000256" key="3">
    <source>
        <dbReference type="ARBA" id="ARBA00022692"/>
    </source>
</evidence>